<feature type="domain" description="Peptidase S8/S53" evidence="10">
    <location>
        <begin position="96"/>
        <end position="382"/>
    </location>
</feature>
<comment type="similarity">
    <text evidence="1 6 7">Belongs to the peptidase S8 family.</text>
</comment>
<evidence type="ECO:0000256" key="9">
    <source>
        <dbReference type="SAM" id="SignalP"/>
    </source>
</evidence>
<accession>A0A5B8S4L2</accession>
<gene>
    <name evidence="11" type="ORF">FRF71_05680</name>
</gene>
<dbReference type="InterPro" id="IPR050131">
    <property type="entry name" value="Peptidase_S8_subtilisin-like"/>
</dbReference>
<feature type="compositionally biased region" description="Pro residues" evidence="8">
    <location>
        <begin position="41"/>
        <end position="65"/>
    </location>
</feature>
<feature type="region of interest" description="Disordered" evidence="8">
    <location>
        <begin position="31"/>
        <end position="84"/>
    </location>
</feature>
<protein>
    <submittedName>
        <fullName evidence="11">S8 family serine peptidase</fullName>
    </submittedName>
</protein>
<dbReference type="AlphaFoldDB" id="A0A5B8S4L2"/>
<organism evidence="11 12">
    <name type="scientific">Novosphingobium ginsenosidimutans</name>
    <dbReference type="NCBI Taxonomy" id="1176536"/>
    <lineage>
        <taxon>Bacteria</taxon>
        <taxon>Pseudomonadati</taxon>
        <taxon>Pseudomonadota</taxon>
        <taxon>Alphaproteobacteria</taxon>
        <taxon>Sphingomonadales</taxon>
        <taxon>Sphingomonadaceae</taxon>
        <taxon>Novosphingobium</taxon>
    </lineage>
</organism>
<dbReference type="PROSITE" id="PS00136">
    <property type="entry name" value="SUBTILASE_ASP"/>
    <property type="match status" value="1"/>
</dbReference>
<feature type="active site" description="Charge relay system" evidence="6">
    <location>
        <position position="334"/>
    </location>
</feature>
<evidence type="ECO:0000259" key="10">
    <source>
        <dbReference type="Pfam" id="PF00082"/>
    </source>
</evidence>
<dbReference type="PRINTS" id="PR00723">
    <property type="entry name" value="SUBTILISIN"/>
</dbReference>
<reference evidence="11 12" key="1">
    <citation type="journal article" date="2013" name="J. Microbiol. Biotechnol.">
        <title>Novosphingobium ginsenosidimutans sp. nov., with the ability to convert ginsenoside.</title>
        <authorList>
            <person name="Kim J.K."/>
            <person name="He D."/>
            <person name="Liu Q.M."/>
            <person name="Park H.Y."/>
            <person name="Jung M.S."/>
            <person name="Yoon M.H."/>
            <person name="Kim S.C."/>
            <person name="Im W.T."/>
        </authorList>
    </citation>
    <scope>NUCLEOTIDE SEQUENCE [LARGE SCALE GENOMIC DNA]</scope>
    <source>
        <strain evidence="11 12">FW-6</strain>
    </source>
</reference>
<keyword evidence="5 6" id="KW-0720">Serine protease</keyword>
<dbReference type="GO" id="GO:0004252">
    <property type="term" value="F:serine-type endopeptidase activity"/>
    <property type="evidence" value="ECO:0007669"/>
    <property type="project" value="UniProtKB-UniRule"/>
</dbReference>
<dbReference type="InterPro" id="IPR023827">
    <property type="entry name" value="Peptidase_S8_Asp-AS"/>
</dbReference>
<dbReference type="EMBL" id="CP042345">
    <property type="protein sequence ID" value="QEA15667.1"/>
    <property type="molecule type" value="Genomic_DNA"/>
</dbReference>
<dbReference type="Proteomes" id="UP000321172">
    <property type="component" value="Chromosome"/>
</dbReference>
<name>A0A5B8S4L2_9SPHN</name>
<dbReference type="GO" id="GO:0006508">
    <property type="term" value="P:proteolysis"/>
    <property type="evidence" value="ECO:0007669"/>
    <property type="project" value="UniProtKB-KW"/>
</dbReference>
<evidence type="ECO:0000313" key="12">
    <source>
        <dbReference type="Proteomes" id="UP000321172"/>
    </source>
</evidence>
<sequence>MQFSTRPIARWHLAAALTSFLLVAACGGGGGGSVGSTPTPIATPTPTPTPSPTPTTSPTPTPTPTPSASFLTSEYNRSSGPSQHGALTPWAAGYSGRGVTIGIVDTGIDSDSPEFAGRLASASDDVAGSRGLDNPDSDHGTNVALVAAAARDNIGVVGLAFNSTIAMFRADTAGTCANNDPNDPKDGCKLADSAIALGVDRAVAAGAKVINLSLGGSSPSTGLRQAVARAASAGVVVVVAAGNDGDSTDPAVDPTNPDPFATGLRQAGAGNVIIAGSVDKDNAFSAFSNKAGAEAGWFLSARGEKVCCVYENGVLKITTDASGQRFQYVFSGTSFAAPQIAGAAALLFQAFPNLTATQVVDLLLRTARDAGATGTDTTFGRGILDLNAAFAPQGTTSIAGTAIPVPVGDTTGVTSSPMGDAGPRAGSIDTVVLDGYQRAYGFNLAVGLRGAQVQPKLAPALESNSRNLSLAGGKVALAFSIDATGRIAKLPWTGQLRLTREQAEQARVLAARAVMQIAPGRRIGFAFEQGADGLVAQLQGRDQPAFLIARSPLDDLGFGATGQASFAVRESLGPWGLTVSAERGSAQAAARVNLAGLAGDRLPGVPASRFGVSLDRRFGDLDAALGASWLIEKDSVLGARFHQAFGARGADSLFLDASMGWQVSPGWRLGAAWRRGLTRPQAGGMITSGSRLITSAWAFDAQRIGVFAADDSLALRISQPLRVERGGLSLNLPVDYSYTTLSPIYGQRLLSLAPKGREQDVEMVWRGGLWNGTAMASLYYRKDPGHYSTLPDDRGVAVSWNRQF</sequence>
<dbReference type="OrthoDB" id="5405281at2"/>
<keyword evidence="2 6" id="KW-0645">Protease</keyword>
<evidence type="ECO:0000256" key="5">
    <source>
        <dbReference type="ARBA" id="ARBA00022825"/>
    </source>
</evidence>
<evidence type="ECO:0000256" key="3">
    <source>
        <dbReference type="ARBA" id="ARBA00022729"/>
    </source>
</evidence>
<dbReference type="InterPro" id="IPR000209">
    <property type="entry name" value="Peptidase_S8/S53_dom"/>
</dbReference>
<feature type="compositionally biased region" description="Polar residues" evidence="8">
    <location>
        <begin position="70"/>
        <end position="82"/>
    </location>
</feature>
<evidence type="ECO:0000256" key="8">
    <source>
        <dbReference type="SAM" id="MobiDB-lite"/>
    </source>
</evidence>
<dbReference type="PANTHER" id="PTHR43806:SF11">
    <property type="entry name" value="CEREVISIN-RELATED"/>
    <property type="match status" value="1"/>
</dbReference>
<dbReference type="CDD" id="cd04848">
    <property type="entry name" value="Peptidases_S8_Autotransporter_serine_protease_like"/>
    <property type="match status" value="1"/>
</dbReference>
<keyword evidence="12" id="KW-1185">Reference proteome</keyword>
<dbReference type="RefSeq" id="WP_147089645.1">
    <property type="nucleotide sequence ID" value="NZ_BAABJD010000001.1"/>
</dbReference>
<dbReference type="PROSITE" id="PS00138">
    <property type="entry name" value="SUBTILASE_SER"/>
    <property type="match status" value="1"/>
</dbReference>
<dbReference type="Pfam" id="PF00082">
    <property type="entry name" value="Peptidase_S8"/>
    <property type="match status" value="1"/>
</dbReference>
<dbReference type="Gene3D" id="3.40.50.200">
    <property type="entry name" value="Peptidase S8/S53 domain"/>
    <property type="match status" value="1"/>
</dbReference>
<evidence type="ECO:0000256" key="1">
    <source>
        <dbReference type="ARBA" id="ARBA00011073"/>
    </source>
</evidence>
<keyword evidence="3 9" id="KW-0732">Signal</keyword>
<dbReference type="InterPro" id="IPR015500">
    <property type="entry name" value="Peptidase_S8_subtilisin-rel"/>
</dbReference>
<evidence type="ECO:0000256" key="6">
    <source>
        <dbReference type="PROSITE-ProRule" id="PRU01240"/>
    </source>
</evidence>
<evidence type="ECO:0000313" key="11">
    <source>
        <dbReference type="EMBL" id="QEA15667.1"/>
    </source>
</evidence>
<dbReference type="InterPro" id="IPR036852">
    <property type="entry name" value="Peptidase_S8/S53_dom_sf"/>
</dbReference>
<feature type="signal peptide" evidence="9">
    <location>
        <begin position="1"/>
        <end position="24"/>
    </location>
</feature>
<dbReference type="SUPFAM" id="SSF52743">
    <property type="entry name" value="Subtilisin-like"/>
    <property type="match status" value="1"/>
</dbReference>
<evidence type="ECO:0000256" key="7">
    <source>
        <dbReference type="RuleBase" id="RU003355"/>
    </source>
</evidence>
<dbReference type="PROSITE" id="PS51257">
    <property type="entry name" value="PROKAR_LIPOPROTEIN"/>
    <property type="match status" value="1"/>
</dbReference>
<dbReference type="KEGG" id="ngf:FRF71_05680"/>
<keyword evidence="4 6" id="KW-0378">Hydrolase</keyword>
<proteinExistence type="inferred from homology"/>
<dbReference type="InterPro" id="IPR023828">
    <property type="entry name" value="Peptidase_S8_Ser-AS"/>
</dbReference>
<dbReference type="PANTHER" id="PTHR43806">
    <property type="entry name" value="PEPTIDASE S8"/>
    <property type="match status" value="1"/>
</dbReference>
<feature type="chain" id="PRO_5022676141" evidence="9">
    <location>
        <begin position="25"/>
        <end position="804"/>
    </location>
</feature>
<evidence type="ECO:0000256" key="2">
    <source>
        <dbReference type="ARBA" id="ARBA00022670"/>
    </source>
</evidence>
<evidence type="ECO:0000256" key="4">
    <source>
        <dbReference type="ARBA" id="ARBA00022801"/>
    </source>
</evidence>
<dbReference type="InterPro" id="IPR034061">
    <property type="entry name" value="Peptidases_S8_Autotransporter"/>
</dbReference>
<feature type="active site" description="Charge relay system" evidence="6">
    <location>
        <position position="139"/>
    </location>
</feature>
<dbReference type="PROSITE" id="PS51892">
    <property type="entry name" value="SUBTILASE"/>
    <property type="match status" value="1"/>
</dbReference>
<feature type="active site" description="Charge relay system" evidence="6">
    <location>
        <position position="105"/>
    </location>
</feature>